<accession>A0A0G3H3I9</accession>
<dbReference type="KEGG" id="cmv:CMUST_15155"/>
<dbReference type="PATRIC" id="fig|571915.4.peg.3252"/>
<proteinExistence type="predicted"/>
<evidence type="ECO:0000313" key="1">
    <source>
        <dbReference type="EMBL" id="AKK07320.1"/>
    </source>
</evidence>
<dbReference type="RefSeq" id="WP_047263173.1">
    <property type="nucleotide sequence ID" value="NZ_CP011542.1"/>
</dbReference>
<name>A0A0G3H3I9_9CORY</name>
<dbReference type="Proteomes" id="UP000035199">
    <property type="component" value="Chromosome"/>
</dbReference>
<reference evidence="1 2" key="1">
    <citation type="journal article" date="2015" name="Genome Announc.">
        <title>Complete Genome Sequence of the Type Strain Corynebacterium mustelae DSM 45274, Isolated from Various Tissues of a Male Ferret with Lethal Sepsis.</title>
        <authorList>
            <person name="Ruckert C."/>
            <person name="Eimer J."/>
            <person name="Winkler A."/>
            <person name="Tauch A."/>
        </authorList>
    </citation>
    <scope>NUCLEOTIDE SEQUENCE [LARGE SCALE GENOMIC DNA]</scope>
    <source>
        <strain evidence="1 2">DSM 45274</strain>
    </source>
</reference>
<reference evidence="2" key="2">
    <citation type="submission" date="2015-05" db="EMBL/GenBank/DDBJ databases">
        <title>Complete genome sequence of Corynebacterium mustelae DSM 45274, isolated from various tissues of a male ferret with lethal sepsis.</title>
        <authorList>
            <person name="Ruckert C."/>
            <person name="Albersmeier A."/>
            <person name="Winkler A."/>
            <person name="Tauch A."/>
        </authorList>
    </citation>
    <scope>NUCLEOTIDE SEQUENCE [LARGE SCALE GENOMIC DNA]</scope>
    <source>
        <strain evidence="2">DSM 45274</strain>
    </source>
</reference>
<dbReference type="AlphaFoldDB" id="A0A0G3H3I9"/>
<dbReference type="OrthoDB" id="4424480at2"/>
<protein>
    <submittedName>
        <fullName evidence="1">Uncharacterized protein</fullName>
    </submittedName>
</protein>
<dbReference type="STRING" id="571915.CMUST_15155"/>
<dbReference type="EMBL" id="CP011542">
    <property type="protein sequence ID" value="AKK07320.1"/>
    <property type="molecule type" value="Genomic_DNA"/>
</dbReference>
<evidence type="ECO:0000313" key="2">
    <source>
        <dbReference type="Proteomes" id="UP000035199"/>
    </source>
</evidence>
<keyword evidence="2" id="KW-1185">Reference proteome</keyword>
<sequence length="70" mass="8078">MKLEFKRTNNAELAHQKQRLIKELTSEYSKVEGAPMTRSDLNDLASLGLLSVAERKLYDELRRVEMLLGE</sequence>
<organism evidence="1 2">
    <name type="scientific">Corynebacterium mustelae</name>
    <dbReference type="NCBI Taxonomy" id="571915"/>
    <lineage>
        <taxon>Bacteria</taxon>
        <taxon>Bacillati</taxon>
        <taxon>Actinomycetota</taxon>
        <taxon>Actinomycetes</taxon>
        <taxon>Mycobacteriales</taxon>
        <taxon>Corynebacteriaceae</taxon>
        <taxon>Corynebacterium</taxon>
    </lineage>
</organism>
<gene>
    <name evidence="1" type="ORF">CMUST_15155</name>
</gene>